<comment type="caution">
    <text evidence="8">The sequence shown here is derived from an EMBL/GenBank/DDBJ whole genome shotgun (WGS) entry which is preliminary data.</text>
</comment>
<comment type="similarity">
    <text evidence="6">Belongs to the iron/ascorbate-dependent oxidoreductase family.</text>
</comment>
<keyword evidence="2 6" id="KW-0408">Iron</keyword>
<dbReference type="InterPro" id="IPR044861">
    <property type="entry name" value="IPNS-like_FE2OG_OXY"/>
</dbReference>
<dbReference type="Gramene" id="Psat05G0097800-T1">
    <property type="protein sequence ID" value="KAI5403626.1"/>
    <property type="gene ID" value="KIW84_050978"/>
</dbReference>
<evidence type="ECO:0000256" key="6">
    <source>
        <dbReference type="RuleBase" id="RU003682"/>
    </source>
</evidence>
<organism evidence="8 9">
    <name type="scientific">Pisum sativum</name>
    <name type="common">Garden pea</name>
    <name type="synonym">Lathyrus oleraceus</name>
    <dbReference type="NCBI Taxonomy" id="3888"/>
    <lineage>
        <taxon>Eukaryota</taxon>
        <taxon>Viridiplantae</taxon>
        <taxon>Streptophyta</taxon>
        <taxon>Embryophyta</taxon>
        <taxon>Tracheophyta</taxon>
        <taxon>Spermatophyta</taxon>
        <taxon>Magnoliopsida</taxon>
        <taxon>eudicotyledons</taxon>
        <taxon>Gunneridae</taxon>
        <taxon>Pentapetalae</taxon>
        <taxon>rosids</taxon>
        <taxon>fabids</taxon>
        <taxon>Fabales</taxon>
        <taxon>Fabaceae</taxon>
        <taxon>Papilionoideae</taxon>
        <taxon>50 kb inversion clade</taxon>
        <taxon>NPAAA clade</taxon>
        <taxon>Hologalegina</taxon>
        <taxon>IRL clade</taxon>
        <taxon>Fabeae</taxon>
        <taxon>Lathyrus</taxon>
    </lineage>
</organism>
<keyword evidence="6" id="KW-0560">Oxidoreductase</keyword>
<dbReference type="AlphaFoldDB" id="A0A9D5AD78"/>
<dbReference type="SUPFAM" id="SSF51197">
    <property type="entry name" value="Clavaminate synthase-like"/>
    <property type="match status" value="1"/>
</dbReference>
<dbReference type="GO" id="GO:0046872">
    <property type="term" value="F:metal ion binding"/>
    <property type="evidence" value="ECO:0007669"/>
    <property type="project" value="UniProtKB-KW"/>
</dbReference>
<evidence type="ECO:0000313" key="9">
    <source>
        <dbReference type="Proteomes" id="UP001058974"/>
    </source>
</evidence>
<dbReference type="InterPro" id="IPR026992">
    <property type="entry name" value="DIOX_N"/>
</dbReference>
<evidence type="ECO:0000256" key="4">
    <source>
        <dbReference type="ARBA" id="ARBA00074102"/>
    </source>
</evidence>
<evidence type="ECO:0000256" key="1">
    <source>
        <dbReference type="ARBA" id="ARBA00022723"/>
    </source>
</evidence>
<evidence type="ECO:0000256" key="2">
    <source>
        <dbReference type="ARBA" id="ARBA00023004"/>
    </source>
</evidence>
<accession>A0A9D5AD78</accession>
<evidence type="ECO:0000256" key="3">
    <source>
        <dbReference type="ARBA" id="ARBA00054658"/>
    </source>
</evidence>
<dbReference type="PROSITE" id="PS51471">
    <property type="entry name" value="FE2OG_OXY"/>
    <property type="match status" value="1"/>
</dbReference>
<protein>
    <recommendedName>
        <fullName evidence="4">2-oxoglutarate-dependent dioxygenase DAO</fullName>
    </recommendedName>
    <alternativeName>
        <fullName evidence="5">Protein DIOXYGENASE FOR AUXIN OXIDATION</fullName>
    </alternativeName>
</protein>
<dbReference type="FunFam" id="2.60.120.330:FF:000017">
    <property type="entry name" value="2-oxoglutarate-dependent dioxygenase DAO"/>
    <property type="match status" value="1"/>
</dbReference>
<evidence type="ECO:0000259" key="7">
    <source>
        <dbReference type="PROSITE" id="PS51471"/>
    </source>
</evidence>
<dbReference type="EMBL" id="JAMSHJ010000005">
    <property type="protein sequence ID" value="KAI5403626.1"/>
    <property type="molecule type" value="Genomic_DNA"/>
</dbReference>
<dbReference type="GO" id="GO:0016491">
    <property type="term" value="F:oxidoreductase activity"/>
    <property type="evidence" value="ECO:0007669"/>
    <property type="project" value="UniProtKB-KW"/>
</dbReference>
<evidence type="ECO:0000256" key="5">
    <source>
        <dbReference type="ARBA" id="ARBA00076740"/>
    </source>
</evidence>
<dbReference type="OrthoDB" id="288590at2759"/>
<evidence type="ECO:0000313" key="8">
    <source>
        <dbReference type="EMBL" id="KAI5403626.1"/>
    </source>
</evidence>
<dbReference type="Proteomes" id="UP001058974">
    <property type="component" value="Chromosome 5"/>
</dbReference>
<dbReference type="Gramene" id="PSAT_LOCUS24012_t1">
    <property type="protein sequence ID" value="CAL5205060.1"/>
    <property type="gene ID" value="PSAT_LOCUS24012"/>
</dbReference>
<reference evidence="8 9" key="1">
    <citation type="journal article" date="2022" name="Nat. Genet.">
        <title>Improved pea reference genome and pan-genome highlight genomic features and evolutionary characteristics.</title>
        <authorList>
            <person name="Yang T."/>
            <person name="Liu R."/>
            <person name="Luo Y."/>
            <person name="Hu S."/>
            <person name="Wang D."/>
            <person name="Wang C."/>
            <person name="Pandey M.K."/>
            <person name="Ge S."/>
            <person name="Xu Q."/>
            <person name="Li N."/>
            <person name="Li G."/>
            <person name="Huang Y."/>
            <person name="Saxena R.K."/>
            <person name="Ji Y."/>
            <person name="Li M."/>
            <person name="Yan X."/>
            <person name="He Y."/>
            <person name="Liu Y."/>
            <person name="Wang X."/>
            <person name="Xiang C."/>
            <person name="Varshney R.K."/>
            <person name="Ding H."/>
            <person name="Gao S."/>
            <person name="Zong X."/>
        </authorList>
    </citation>
    <scope>NUCLEOTIDE SEQUENCE [LARGE SCALE GENOMIC DNA]</scope>
    <source>
        <strain evidence="8 9">cv. Zhongwan 6</strain>
    </source>
</reference>
<dbReference type="Pfam" id="PF14226">
    <property type="entry name" value="DIOX_N"/>
    <property type="match status" value="1"/>
</dbReference>
<dbReference type="PANTHER" id="PTHR47990">
    <property type="entry name" value="2-OXOGLUTARATE (2OG) AND FE(II)-DEPENDENT OXYGENASE SUPERFAMILY PROTEIN-RELATED"/>
    <property type="match status" value="1"/>
</dbReference>
<sequence>MDSESGIPILDFRKINGITLEEGSEEWKEMSKKVKEAFESHGMFLLRCDEISKELQTEMFTSIKSLFDLPEETKSKFTGKRVYRGYSSNGVALPNSQTFGIDDTFDPNETRSFTNLMWPEGNPNFCEALTSFSSEARELSSFILKMAVEGLGLPKKYFSEIKELCRGNDTRLTKYPLPKETNDAAITFVPHTDRSCLTFISENKIQGLQLLQKSGNWVNVNVPPNGFIVTVGDILQAWSNGRFEAPVHRVAIKGNKDRYVFILFSFPKEETSIKVPSELVDEDHPLRYKTFSYGDYIDFIKTVDTKLGALEEFAGI</sequence>
<keyword evidence="1 6" id="KW-0479">Metal-binding</keyword>
<feature type="domain" description="Fe2OG dioxygenase" evidence="7">
    <location>
        <begin position="166"/>
        <end position="267"/>
    </location>
</feature>
<proteinExistence type="inferred from homology"/>
<dbReference type="Pfam" id="PF03171">
    <property type="entry name" value="2OG-FeII_Oxy"/>
    <property type="match status" value="1"/>
</dbReference>
<dbReference type="InterPro" id="IPR050231">
    <property type="entry name" value="Iron_ascorbate_oxido_reductase"/>
</dbReference>
<name>A0A9D5AD78_PEA</name>
<dbReference type="InterPro" id="IPR027443">
    <property type="entry name" value="IPNS-like_sf"/>
</dbReference>
<dbReference type="InterPro" id="IPR005123">
    <property type="entry name" value="Oxoglu/Fe-dep_dioxygenase_dom"/>
</dbReference>
<comment type="function">
    <text evidence="3">2-oxoglutarate-dependent dioxygenase essential for auxin catabolism and maintenance of auxin homeostasis in reproductive organs. Catalyzes the irreversible oxidation of indole-3-acetic acid (IAA) to the biologically inactive 2-oxoindole-3-acetic acid (OxIAA).</text>
</comment>
<dbReference type="Gene3D" id="2.60.120.330">
    <property type="entry name" value="B-lactam Antibiotic, Isopenicillin N Synthase, Chain"/>
    <property type="match status" value="1"/>
</dbReference>
<gene>
    <name evidence="8" type="ORF">KIW84_050978</name>
</gene>
<keyword evidence="9" id="KW-1185">Reference proteome</keyword>